<name>A0ABS4YH39_9MICO</name>
<accession>A0ABS4YH39</accession>
<keyword evidence="1" id="KW-0670">Pyruvate</keyword>
<keyword evidence="2" id="KW-1185">Reference proteome</keyword>
<dbReference type="SUPFAM" id="SSF102114">
    <property type="entry name" value="Radical SAM enzymes"/>
    <property type="match status" value="1"/>
</dbReference>
<reference evidence="1 2" key="1">
    <citation type="submission" date="2021-03" db="EMBL/GenBank/DDBJ databases">
        <title>Sequencing the genomes of 1000 actinobacteria strains.</title>
        <authorList>
            <person name="Klenk H.-P."/>
        </authorList>
    </citation>
    <scope>NUCLEOTIDE SEQUENCE [LARGE SCALE GENOMIC DNA]</scope>
    <source>
        <strain evidence="1 2">DSM 14564</strain>
    </source>
</reference>
<evidence type="ECO:0000313" key="1">
    <source>
        <dbReference type="EMBL" id="MBP2407840.1"/>
    </source>
</evidence>
<gene>
    <name evidence="1" type="ORF">JOF44_000743</name>
</gene>
<sequence length="429" mass="47360">MMESTALRRALAEATLTRAALLEGFEHTVDPLPDSGSSFFVHPSELCPVACQHCMYASTMDAKSDQSSLSDLDARRVVEFINSSRSQKLNISGGGEPFLRFSVIEKLVSSVDVPRIEIVTAGYWAKSQRRAAELISLVDAARLRNPHRPDVLLRLSIDSYHINAPRPVKLEHYANAVNAWRGLGTGIRFGLRSIQPDLDIVDQQLATTLGGTVEELDRWNRAIVVGADRIPITFNVFRESGAAEDLPAEERARMRKASMTMEDYYSPFETSEHRLSLATAINDAIRGSYTPDDGLAVTLNSDMRFWIFTGTAPDRYLRLQDQSFADAVAYFFADPITHMLVNEGIWTLADIVAELDPQRQAAAMAKNDTASLVDDLLGDPSTLAAVTLIAIHRMRTPGLGDLGAGHPLRELLETDDMLADCREALEVSR</sequence>
<proteinExistence type="predicted"/>
<dbReference type="GO" id="GO:0016829">
    <property type="term" value="F:lyase activity"/>
    <property type="evidence" value="ECO:0007669"/>
    <property type="project" value="UniProtKB-KW"/>
</dbReference>
<dbReference type="EMBL" id="JAGIOC010000001">
    <property type="protein sequence ID" value="MBP2407840.1"/>
    <property type="molecule type" value="Genomic_DNA"/>
</dbReference>
<dbReference type="RefSeq" id="WP_209887521.1">
    <property type="nucleotide sequence ID" value="NZ_BAAAJV010000033.1"/>
</dbReference>
<dbReference type="Pfam" id="PF13353">
    <property type="entry name" value="Fer4_12"/>
    <property type="match status" value="1"/>
</dbReference>
<evidence type="ECO:0000313" key="2">
    <source>
        <dbReference type="Proteomes" id="UP000698222"/>
    </source>
</evidence>
<dbReference type="Proteomes" id="UP000698222">
    <property type="component" value="Unassembled WGS sequence"/>
</dbReference>
<dbReference type="InterPro" id="IPR058240">
    <property type="entry name" value="rSAM_sf"/>
</dbReference>
<keyword evidence="1" id="KW-0456">Lyase</keyword>
<protein>
    <submittedName>
        <fullName evidence="1">Pyruvate-formate lyase-activating enzyme</fullName>
    </submittedName>
</protein>
<comment type="caution">
    <text evidence="1">The sequence shown here is derived from an EMBL/GenBank/DDBJ whole genome shotgun (WGS) entry which is preliminary data.</text>
</comment>
<organism evidence="1 2">
    <name type="scientific">Brachybacterium fresconis</name>
    <dbReference type="NCBI Taxonomy" id="173363"/>
    <lineage>
        <taxon>Bacteria</taxon>
        <taxon>Bacillati</taxon>
        <taxon>Actinomycetota</taxon>
        <taxon>Actinomycetes</taxon>
        <taxon>Micrococcales</taxon>
        <taxon>Dermabacteraceae</taxon>
        <taxon>Brachybacterium</taxon>
    </lineage>
</organism>
<dbReference type="Gene3D" id="3.20.20.70">
    <property type="entry name" value="Aldolase class I"/>
    <property type="match status" value="1"/>
</dbReference>
<dbReference type="InterPro" id="IPR013785">
    <property type="entry name" value="Aldolase_TIM"/>
</dbReference>